<gene>
    <name evidence="1" type="ORF">PHACADRAFT_128288</name>
</gene>
<reference evidence="1 2" key="1">
    <citation type="journal article" date="2012" name="BMC Genomics">
        <title>Comparative genomics of the white-rot fungi, Phanerochaete carnosa and P. chrysosporium, to elucidate the genetic basis of the distinct wood types they colonize.</title>
        <authorList>
            <person name="Suzuki H."/>
            <person name="MacDonald J."/>
            <person name="Syed K."/>
            <person name="Salamov A."/>
            <person name="Hori C."/>
            <person name="Aerts A."/>
            <person name="Henrissat B."/>
            <person name="Wiebenga A."/>
            <person name="vanKuyk P.A."/>
            <person name="Barry K."/>
            <person name="Lindquist E."/>
            <person name="LaButti K."/>
            <person name="Lapidus A."/>
            <person name="Lucas S."/>
            <person name="Coutinho P."/>
            <person name="Gong Y."/>
            <person name="Samejima M."/>
            <person name="Mahadevan R."/>
            <person name="Abou-Zaid M."/>
            <person name="de Vries R.P."/>
            <person name="Igarashi K."/>
            <person name="Yadav J.S."/>
            <person name="Grigoriev I.V."/>
            <person name="Master E.R."/>
        </authorList>
    </citation>
    <scope>NUCLEOTIDE SEQUENCE [LARGE SCALE GENOMIC DNA]</scope>
    <source>
        <strain evidence="1 2">HHB-10118-sp</strain>
    </source>
</reference>
<evidence type="ECO:0000313" key="1">
    <source>
        <dbReference type="EMBL" id="EKM52111.1"/>
    </source>
</evidence>
<dbReference type="Proteomes" id="UP000008370">
    <property type="component" value="Unassembled WGS sequence"/>
</dbReference>
<dbReference type="KEGG" id="pco:PHACADRAFT_128288"/>
<proteinExistence type="predicted"/>
<keyword evidence="2" id="KW-1185">Reference proteome</keyword>
<dbReference type="OrthoDB" id="191601at2759"/>
<dbReference type="EMBL" id="JH930476">
    <property type="protein sequence ID" value="EKM52111.1"/>
    <property type="molecule type" value="Genomic_DNA"/>
</dbReference>
<dbReference type="Pfam" id="PF05742">
    <property type="entry name" value="TANGO2"/>
    <property type="match status" value="1"/>
</dbReference>
<dbReference type="RefSeq" id="XP_007399892.1">
    <property type="nucleotide sequence ID" value="XM_007399830.1"/>
</dbReference>
<dbReference type="HOGENOM" id="CLU_047037_0_1_1"/>
<dbReference type="GeneID" id="18908104"/>
<dbReference type="GO" id="GO:0009306">
    <property type="term" value="P:protein secretion"/>
    <property type="evidence" value="ECO:0007669"/>
    <property type="project" value="TreeGrafter"/>
</dbReference>
<evidence type="ECO:0008006" key="3">
    <source>
        <dbReference type="Google" id="ProtNLM"/>
    </source>
</evidence>
<name>K5UQK4_PHACS</name>
<dbReference type="GO" id="GO:0005794">
    <property type="term" value="C:Golgi apparatus"/>
    <property type="evidence" value="ECO:0007669"/>
    <property type="project" value="TreeGrafter"/>
</dbReference>
<dbReference type="PANTHER" id="PTHR17985">
    <property type="entry name" value="SER/THR-RICH PROTEIN T10 IN DGCR REGION"/>
    <property type="match status" value="1"/>
</dbReference>
<sequence>MCVGFWSLEHPDYALILCGNRDEYLSRPTTAAHFHGFEMDIAEQPGGNVLSGRDLSAGGTWLGVNRAGRVAFLTNITEEHLSYTSTRGALASAFLLPDRAGESLQDHVGHVVRENRAYAGFNLLLFGPRASASAPGGVLSYDAACVTNRGGGGTITCRPLADNERRCGALSNGVEGQGAEAWPKVCLGSSMFSDVLQFVTPETTEADLVQRLFHLLTSWRSEHPPRARAELRNTIQIEPMQVRASETSDGLLYGTRLSTIILVRRDGSVSFYERDIWVLDERGQPTKGDEKNERVFKFRADIPNTQTS</sequence>
<dbReference type="InParanoid" id="K5UQK4"/>
<dbReference type="GO" id="GO:0007030">
    <property type="term" value="P:Golgi organization"/>
    <property type="evidence" value="ECO:0007669"/>
    <property type="project" value="TreeGrafter"/>
</dbReference>
<dbReference type="PANTHER" id="PTHR17985:SF8">
    <property type="entry name" value="TRANSPORT AND GOLGI ORGANIZATION PROTEIN 2 HOMOLOG"/>
    <property type="match status" value="1"/>
</dbReference>
<dbReference type="AlphaFoldDB" id="K5UQK4"/>
<evidence type="ECO:0000313" key="2">
    <source>
        <dbReference type="Proteomes" id="UP000008370"/>
    </source>
</evidence>
<protein>
    <recommendedName>
        <fullName evidence="3">DUF833-domain-containing protein</fullName>
    </recommendedName>
</protein>
<dbReference type="InterPro" id="IPR008551">
    <property type="entry name" value="TANGO2"/>
</dbReference>
<organism evidence="1 2">
    <name type="scientific">Phanerochaete carnosa (strain HHB-10118-sp)</name>
    <name type="common">White-rot fungus</name>
    <name type="synonym">Peniophora carnosa</name>
    <dbReference type="NCBI Taxonomy" id="650164"/>
    <lineage>
        <taxon>Eukaryota</taxon>
        <taxon>Fungi</taxon>
        <taxon>Dikarya</taxon>
        <taxon>Basidiomycota</taxon>
        <taxon>Agaricomycotina</taxon>
        <taxon>Agaricomycetes</taxon>
        <taxon>Polyporales</taxon>
        <taxon>Phanerochaetaceae</taxon>
        <taxon>Phanerochaete</taxon>
    </lineage>
</organism>
<accession>K5UQK4</accession>